<dbReference type="SUPFAM" id="SSF52922">
    <property type="entry name" value="TK C-terminal domain-like"/>
    <property type="match status" value="1"/>
</dbReference>
<evidence type="ECO:0000256" key="7">
    <source>
        <dbReference type="ARBA" id="ARBA00022977"/>
    </source>
</evidence>
<evidence type="ECO:0000256" key="1">
    <source>
        <dbReference type="ARBA" id="ARBA00004980"/>
    </source>
</evidence>
<sequence>MMYKILDKINSPKDLKNLKEEEIFLLAKEIRKFLIKNISKSGGHLASNLGVVELTLALHSVFDTKKDKIVFDVGHQSYVHKILTGRREKFGTIRQYEGLSGFPKRNESEHDCFETGHSSTSISAALGMAFAGDIKGDSNEIIALIGDGALTGGLALEGLNHLGSSDANLLVVLNDNEMSICENVGGLSDYLCNIRINTVYRKLSKHMIDLVSSVPIVGVKASQTAVKIKDGLKHIVMPGALFDEMGVKYFGPIDGHDYKTLVRALEELKKIKGPKLLHVITKKGKGYKFAEEDPSSYHGVGKFEIDKGVMKVKSENYSQTVGETLEDIFNDDTECLAITAAMANGTGLENLKIKYPKRVIDVGIAEGHATTLAAGIASTGTKAYFAVYSTFLQRGFDEIIHDVALQNLPVTLLIDRAGLVGEDGETHHGMFDLSYLNLIPNLTIFAPKDKSELRRIIKQTHSLKTPVAIRYPRGNDLDIESSKEDDIFKWETLKKGTKIAILATGKMVHNALKASRELETEYNIRCEVVNSRIIKPLDIQTLEDIARDFTHIFTLEDNSIAGGFGQIVLSELNKLNFSGKAVNIALPDSFIEHGSVDILYDKYGLSSNKIKMKVLDTIGKTNLFEEIS</sequence>
<accession>A0ABS4KIJ4</accession>
<evidence type="ECO:0000256" key="8">
    <source>
        <dbReference type="ARBA" id="ARBA00023052"/>
    </source>
</evidence>
<feature type="binding site" evidence="10">
    <location>
        <position position="176"/>
    </location>
    <ligand>
        <name>thiamine diphosphate</name>
        <dbReference type="ChEBI" id="CHEBI:58937"/>
    </ligand>
</feature>
<dbReference type="InterPro" id="IPR020826">
    <property type="entry name" value="Transketolase_BS"/>
</dbReference>
<comment type="cofactor">
    <cofactor evidence="10">
        <name>Mg(2+)</name>
        <dbReference type="ChEBI" id="CHEBI:18420"/>
    </cofactor>
    <text evidence="10">Binds 1 Mg(2+) ion per subunit.</text>
</comment>
<dbReference type="NCBIfam" id="NF003933">
    <property type="entry name" value="PRK05444.2-2"/>
    <property type="match status" value="1"/>
</dbReference>
<keyword evidence="9 10" id="KW-0414">Isoprene biosynthesis</keyword>
<evidence type="ECO:0000259" key="11">
    <source>
        <dbReference type="SMART" id="SM00861"/>
    </source>
</evidence>
<dbReference type="Proteomes" id="UP001314903">
    <property type="component" value="Unassembled WGS sequence"/>
</dbReference>
<keyword evidence="8 10" id="KW-0786">Thiamine pyrophosphate</keyword>
<comment type="cofactor">
    <cofactor evidence="10">
        <name>thiamine diphosphate</name>
        <dbReference type="ChEBI" id="CHEBI:58937"/>
    </cofactor>
    <text evidence="10">Binds 1 thiamine pyrophosphate per subunit.</text>
</comment>
<evidence type="ECO:0000313" key="13">
    <source>
        <dbReference type="Proteomes" id="UP001314903"/>
    </source>
</evidence>
<dbReference type="CDD" id="cd02007">
    <property type="entry name" value="TPP_DXS"/>
    <property type="match status" value="1"/>
</dbReference>
<dbReference type="EMBL" id="JAGGLI010000013">
    <property type="protein sequence ID" value="MBP2027592.1"/>
    <property type="molecule type" value="Genomic_DNA"/>
</dbReference>
<dbReference type="Pfam" id="PF02780">
    <property type="entry name" value="Transketolase_C"/>
    <property type="match status" value="1"/>
</dbReference>
<comment type="similarity">
    <text evidence="2 10">Belongs to the transketolase family. DXPS subfamily.</text>
</comment>
<comment type="function">
    <text evidence="10">Catalyzes the acyloin condensation reaction between C atoms 2 and 3 of pyruvate and glyceraldehyde 3-phosphate to yield 1-deoxy-D-xylulose-5-phosphate (DXP).</text>
</comment>
<evidence type="ECO:0000256" key="9">
    <source>
        <dbReference type="ARBA" id="ARBA00023229"/>
    </source>
</evidence>
<dbReference type="PANTHER" id="PTHR43322:SF5">
    <property type="entry name" value="1-DEOXY-D-XYLULOSE-5-PHOSPHATE SYNTHASE, CHLOROPLASTIC"/>
    <property type="match status" value="1"/>
</dbReference>
<keyword evidence="5 10" id="KW-0479">Metal-binding</keyword>
<keyword evidence="7 10" id="KW-0784">Thiamine biosynthesis</keyword>
<reference evidence="12 13" key="1">
    <citation type="submission" date="2021-03" db="EMBL/GenBank/DDBJ databases">
        <title>Genomic Encyclopedia of Type Strains, Phase IV (KMG-IV): sequencing the most valuable type-strain genomes for metagenomic binning, comparative biology and taxonomic classification.</title>
        <authorList>
            <person name="Goeker M."/>
        </authorList>
    </citation>
    <scope>NUCLEOTIDE SEQUENCE [LARGE SCALE GENOMIC DNA]</scope>
    <source>
        <strain evidence="12 13">DSM 27512</strain>
    </source>
</reference>
<keyword evidence="13" id="KW-1185">Reference proteome</keyword>
<dbReference type="PROSITE" id="PS00802">
    <property type="entry name" value="TRANSKETOLASE_2"/>
    <property type="match status" value="1"/>
</dbReference>
<dbReference type="Gene3D" id="3.40.50.970">
    <property type="match status" value="2"/>
</dbReference>
<evidence type="ECO:0000313" key="12">
    <source>
        <dbReference type="EMBL" id="MBP2027592.1"/>
    </source>
</evidence>
<dbReference type="Pfam" id="PF13292">
    <property type="entry name" value="DXP_synthase_N"/>
    <property type="match status" value="1"/>
</dbReference>
<dbReference type="InterPro" id="IPR049557">
    <property type="entry name" value="Transketolase_CS"/>
</dbReference>
<name>A0ABS4KIJ4_9FIRM</name>
<dbReference type="SMART" id="SM00861">
    <property type="entry name" value="Transket_pyr"/>
    <property type="match status" value="1"/>
</dbReference>
<evidence type="ECO:0000256" key="2">
    <source>
        <dbReference type="ARBA" id="ARBA00011081"/>
    </source>
</evidence>
<evidence type="ECO:0000256" key="10">
    <source>
        <dbReference type="HAMAP-Rule" id="MF_00315"/>
    </source>
</evidence>
<dbReference type="InterPro" id="IPR009014">
    <property type="entry name" value="Transketo_C/PFOR_II"/>
</dbReference>
<dbReference type="InterPro" id="IPR029061">
    <property type="entry name" value="THDP-binding"/>
</dbReference>
<dbReference type="NCBIfam" id="TIGR00204">
    <property type="entry name" value="dxs"/>
    <property type="match status" value="1"/>
</dbReference>
<evidence type="ECO:0000256" key="3">
    <source>
        <dbReference type="ARBA" id="ARBA00011738"/>
    </source>
</evidence>
<dbReference type="SUPFAM" id="SSF52518">
    <property type="entry name" value="Thiamin diphosphate-binding fold (THDP-binding)"/>
    <property type="match status" value="1"/>
</dbReference>
<feature type="domain" description="Transketolase-like pyrimidine-binding" evidence="11">
    <location>
        <begin position="315"/>
        <end position="479"/>
    </location>
</feature>
<evidence type="ECO:0000256" key="6">
    <source>
        <dbReference type="ARBA" id="ARBA00022842"/>
    </source>
</evidence>
<dbReference type="CDD" id="cd07033">
    <property type="entry name" value="TPP_PYR_DXS_TK_like"/>
    <property type="match status" value="1"/>
</dbReference>
<comment type="pathway">
    <text evidence="1 10">Metabolic intermediate biosynthesis; 1-deoxy-D-xylulose 5-phosphate biosynthesis; 1-deoxy-D-xylulose 5-phosphate from D-glyceraldehyde 3-phosphate and pyruvate: step 1/1.</text>
</comment>
<comment type="subunit">
    <text evidence="3 10">Homodimer.</text>
</comment>
<dbReference type="EC" id="2.2.1.7" evidence="10"/>
<dbReference type="PROSITE" id="PS00801">
    <property type="entry name" value="TRANSKETOLASE_1"/>
    <property type="match status" value="1"/>
</dbReference>
<gene>
    <name evidence="10" type="primary">dxs</name>
    <name evidence="12" type="ORF">J2Z35_001389</name>
</gene>
<dbReference type="HAMAP" id="MF_00315">
    <property type="entry name" value="DXP_synth"/>
    <property type="match status" value="1"/>
</dbReference>
<keyword evidence="6 10" id="KW-0460">Magnesium</keyword>
<dbReference type="InterPro" id="IPR033248">
    <property type="entry name" value="Transketolase_C"/>
</dbReference>
<feature type="binding site" evidence="10">
    <location>
        <begin position="148"/>
        <end position="149"/>
    </location>
    <ligand>
        <name>thiamine diphosphate</name>
        <dbReference type="ChEBI" id="CHEBI:58937"/>
    </ligand>
</feature>
<dbReference type="InterPro" id="IPR005475">
    <property type="entry name" value="Transketolase-like_Pyr-bd"/>
</dbReference>
<feature type="binding site" evidence="10">
    <location>
        <begin position="116"/>
        <end position="118"/>
    </location>
    <ligand>
        <name>thiamine diphosphate</name>
        <dbReference type="ChEBI" id="CHEBI:58937"/>
    </ligand>
</feature>
<feature type="binding site" evidence="10">
    <location>
        <position position="147"/>
    </location>
    <ligand>
        <name>Mg(2+)</name>
        <dbReference type="ChEBI" id="CHEBI:18420"/>
    </ligand>
</feature>
<feature type="binding site" evidence="10">
    <location>
        <position position="366"/>
    </location>
    <ligand>
        <name>thiamine diphosphate</name>
        <dbReference type="ChEBI" id="CHEBI:58937"/>
    </ligand>
</feature>
<organism evidence="12 13">
    <name type="scientific">Acetoanaerobium pronyense</name>
    <dbReference type="NCBI Taxonomy" id="1482736"/>
    <lineage>
        <taxon>Bacteria</taxon>
        <taxon>Bacillati</taxon>
        <taxon>Bacillota</taxon>
        <taxon>Clostridia</taxon>
        <taxon>Peptostreptococcales</taxon>
        <taxon>Filifactoraceae</taxon>
        <taxon>Acetoanaerobium</taxon>
    </lineage>
</organism>
<comment type="caution">
    <text evidence="12">The sequence shown here is derived from an EMBL/GenBank/DDBJ whole genome shotgun (WGS) entry which is preliminary data.</text>
</comment>
<dbReference type="Gene3D" id="3.40.50.920">
    <property type="match status" value="1"/>
</dbReference>
<dbReference type="GO" id="GO:0008661">
    <property type="term" value="F:1-deoxy-D-xylulose-5-phosphate synthase activity"/>
    <property type="evidence" value="ECO:0007669"/>
    <property type="project" value="UniProtKB-EC"/>
</dbReference>
<keyword evidence="4 10" id="KW-0808">Transferase</keyword>
<evidence type="ECO:0000256" key="5">
    <source>
        <dbReference type="ARBA" id="ARBA00022723"/>
    </source>
</evidence>
<dbReference type="InterPro" id="IPR005477">
    <property type="entry name" value="Dxylulose-5-P_synthase"/>
</dbReference>
<dbReference type="PANTHER" id="PTHR43322">
    <property type="entry name" value="1-D-DEOXYXYLULOSE 5-PHOSPHATE SYNTHASE-RELATED"/>
    <property type="match status" value="1"/>
</dbReference>
<evidence type="ECO:0000256" key="4">
    <source>
        <dbReference type="ARBA" id="ARBA00022679"/>
    </source>
</evidence>
<dbReference type="Pfam" id="PF02779">
    <property type="entry name" value="Transket_pyr"/>
    <property type="match status" value="1"/>
</dbReference>
<feature type="binding site" evidence="10">
    <location>
        <position position="75"/>
    </location>
    <ligand>
        <name>thiamine diphosphate</name>
        <dbReference type="ChEBI" id="CHEBI:58937"/>
    </ligand>
</feature>
<feature type="binding site" evidence="10">
    <location>
        <position position="287"/>
    </location>
    <ligand>
        <name>thiamine diphosphate</name>
        <dbReference type="ChEBI" id="CHEBI:58937"/>
    </ligand>
</feature>
<protein>
    <recommendedName>
        <fullName evidence="10">1-deoxy-D-xylulose-5-phosphate synthase</fullName>
        <ecNumber evidence="10">2.2.1.7</ecNumber>
    </recommendedName>
    <alternativeName>
        <fullName evidence="10">1-deoxyxylulose-5-phosphate synthase</fullName>
        <shortName evidence="10">DXP synthase</shortName>
        <shortName evidence="10">DXPS</shortName>
    </alternativeName>
</protein>
<comment type="catalytic activity">
    <reaction evidence="10">
        <text>D-glyceraldehyde 3-phosphate + pyruvate + H(+) = 1-deoxy-D-xylulose 5-phosphate + CO2</text>
        <dbReference type="Rhea" id="RHEA:12605"/>
        <dbReference type="ChEBI" id="CHEBI:15361"/>
        <dbReference type="ChEBI" id="CHEBI:15378"/>
        <dbReference type="ChEBI" id="CHEBI:16526"/>
        <dbReference type="ChEBI" id="CHEBI:57792"/>
        <dbReference type="ChEBI" id="CHEBI:59776"/>
        <dbReference type="EC" id="2.2.1.7"/>
    </reaction>
</comment>
<feature type="binding site" evidence="10">
    <location>
        <position position="176"/>
    </location>
    <ligand>
        <name>Mg(2+)</name>
        <dbReference type="ChEBI" id="CHEBI:18420"/>
    </ligand>
</feature>
<proteinExistence type="inferred from homology"/>